<evidence type="ECO:0000313" key="3">
    <source>
        <dbReference type="Proteomes" id="UP000797356"/>
    </source>
</evidence>
<dbReference type="AlphaFoldDB" id="A0A8K0MWY2"/>
<dbReference type="EMBL" id="CM017873">
    <property type="protein sequence ID" value="KAG1330619.1"/>
    <property type="molecule type" value="Genomic_DNA"/>
</dbReference>
<evidence type="ECO:0000256" key="1">
    <source>
        <dbReference type="SAM" id="MobiDB-lite"/>
    </source>
</evidence>
<protein>
    <submittedName>
        <fullName evidence="2">Uncharacterized protein</fullName>
    </submittedName>
</protein>
<name>A0A8K0MWY2_COCNU</name>
<accession>A0A8K0MWY2</accession>
<evidence type="ECO:0000313" key="2">
    <source>
        <dbReference type="EMBL" id="KAG1330619.1"/>
    </source>
</evidence>
<gene>
    <name evidence="2" type="ORF">COCNU_02G005870</name>
</gene>
<organism evidence="2 3">
    <name type="scientific">Cocos nucifera</name>
    <name type="common">Coconut palm</name>
    <dbReference type="NCBI Taxonomy" id="13894"/>
    <lineage>
        <taxon>Eukaryota</taxon>
        <taxon>Viridiplantae</taxon>
        <taxon>Streptophyta</taxon>
        <taxon>Embryophyta</taxon>
        <taxon>Tracheophyta</taxon>
        <taxon>Spermatophyta</taxon>
        <taxon>Magnoliopsida</taxon>
        <taxon>Liliopsida</taxon>
        <taxon>Arecaceae</taxon>
        <taxon>Arecoideae</taxon>
        <taxon>Cocoseae</taxon>
        <taxon>Attaleinae</taxon>
        <taxon>Cocos</taxon>
    </lineage>
</organism>
<reference evidence="2" key="2">
    <citation type="submission" date="2019-07" db="EMBL/GenBank/DDBJ databases">
        <authorList>
            <person name="Yang Y."/>
            <person name="Bocs S."/>
            <person name="Baudouin L."/>
        </authorList>
    </citation>
    <scope>NUCLEOTIDE SEQUENCE</scope>
    <source>
        <tissue evidence="2">Spear leaf of Hainan Tall coconut</tissue>
    </source>
</reference>
<keyword evidence="3" id="KW-1185">Reference proteome</keyword>
<sequence>MSLAVVKRIAGAGWRAPVRGGGPAADEGCFVPRLCPGFGRKYRNCHRPAVEAQHPDTVEDRQTKEGPPPPPPGRRHRQKTLVVSPGSGYIAGERREDFFSGEAT</sequence>
<dbReference type="Proteomes" id="UP000797356">
    <property type="component" value="Chromosome 2"/>
</dbReference>
<comment type="caution">
    <text evidence="2">The sequence shown here is derived from an EMBL/GenBank/DDBJ whole genome shotgun (WGS) entry which is preliminary data.</text>
</comment>
<feature type="compositionally biased region" description="Basic and acidic residues" evidence="1">
    <location>
        <begin position="53"/>
        <end position="64"/>
    </location>
</feature>
<proteinExistence type="predicted"/>
<reference evidence="2" key="1">
    <citation type="journal article" date="2017" name="Gigascience">
        <title>The genome draft of coconut (Cocos nucifera).</title>
        <authorList>
            <person name="Xiao Y."/>
            <person name="Xu P."/>
            <person name="Fan H."/>
            <person name="Baudouin L."/>
            <person name="Xia W."/>
            <person name="Bocs S."/>
            <person name="Xu J."/>
            <person name="Li Q."/>
            <person name="Guo A."/>
            <person name="Zhou L."/>
            <person name="Li J."/>
            <person name="Wu Y."/>
            <person name="Ma Z."/>
            <person name="Armero A."/>
            <person name="Issali A.E."/>
            <person name="Liu N."/>
            <person name="Peng M."/>
            <person name="Yang Y."/>
        </authorList>
    </citation>
    <scope>NUCLEOTIDE SEQUENCE</scope>
    <source>
        <tissue evidence="2">Spear leaf of Hainan Tall coconut</tissue>
    </source>
</reference>
<feature type="region of interest" description="Disordered" evidence="1">
    <location>
        <begin position="49"/>
        <end position="104"/>
    </location>
</feature>